<feature type="transmembrane region" description="Helical" evidence="1">
    <location>
        <begin position="20"/>
        <end position="39"/>
    </location>
</feature>
<feature type="transmembrane region" description="Helical" evidence="1">
    <location>
        <begin position="78"/>
        <end position="97"/>
    </location>
</feature>
<dbReference type="EMBL" id="JAVDVX010000001">
    <property type="protein sequence ID" value="MDR7088687.1"/>
    <property type="molecule type" value="Genomic_DNA"/>
</dbReference>
<reference evidence="2 3" key="1">
    <citation type="submission" date="2023-07" db="EMBL/GenBank/DDBJ databases">
        <title>Sorghum-associated microbial communities from plants grown in Nebraska, USA.</title>
        <authorList>
            <person name="Schachtman D."/>
        </authorList>
    </citation>
    <scope>NUCLEOTIDE SEQUENCE [LARGE SCALE GENOMIC DNA]</scope>
    <source>
        <strain evidence="2 3">BE190</strain>
    </source>
</reference>
<comment type="caution">
    <text evidence="2">The sequence shown here is derived from an EMBL/GenBank/DDBJ whole genome shotgun (WGS) entry which is preliminary data.</text>
</comment>
<feature type="transmembrane region" description="Helical" evidence="1">
    <location>
        <begin position="495"/>
        <end position="512"/>
    </location>
</feature>
<keyword evidence="1" id="KW-0472">Membrane</keyword>
<feature type="transmembrane region" description="Helical" evidence="1">
    <location>
        <begin position="371"/>
        <end position="388"/>
    </location>
</feature>
<feature type="transmembrane region" description="Helical" evidence="1">
    <location>
        <begin position="104"/>
        <end position="135"/>
    </location>
</feature>
<keyword evidence="1" id="KW-1133">Transmembrane helix</keyword>
<gene>
    <name evidence="2" type="ORF">J2X05_000690</name>
</gene>
<proteinExistence type="predicted"/>
<feature type="transmembrane region" description="Helical" evidence="1">
    <location>
        <begin position="416"/>
        <end position="432"/>
    </location>
</feature>
<feature type="transmembrane region" description="Helical" evidence="1">
    <location>
        <begin position="577"/>
        <end position="593"/>
    </location>
</feature>
<keyword evidence="1" id="KW-0812">Transmembrane</keyword>
<feature type="transmembrane region" description="Helical" evidence="1">
    <location>
        <begin position="237"/>
        <end position="259"/>
    </location>
</feature>
<evidence type="ECO:0000256" key="1">
    <source>
        <dbReference type="SAM" id="Phobius"/>
    </source>
</evidence>
<evidence type="ECO:0000313" key="3">
    <source>
        <dbReference type="Proteomes" id="UP001253595"/>
    </source>
</evidence>
<feature type="transmembrane region" description="Helical" evidence="1">
    <location>
        <begin position="548"/>
        <end position="565"/>
    </location>
</feature>
<feature type="transmembrane region" description="Helical" evidence="1">
    <location>
        <begin position="395"/>
        <end position="410"/>
    </location>
</feature>
<name>A0ABU1UU78_9GAMM</name>
<dbReference type="Proteomes" id="UP001253595">
    <property type="component" value="Unassembled WGS sequence"/>
</dbReference>
<accession>A0ABU1UU78</accession>
<evidence type="ECO:0000313" key="2">
    <source>
        <dbReference type="EMBL" id="MDR7088687.1"/>
    </source>
</evidence>
<feature type="transmembrane region" description="Helical" evidence="1">
    <location>
        <begin position="175"/>
        <end position="196"/>
    </location>
</feature>
<feature type="transmembrane region" description="Helical" evidence="1">
    <location>
        <begin position="439"/>
        <end position="458"/>
    </location>
</feature>
<feature type="transmembrane region" description="Helical" evidence="1">
    <location>
        <begin position="519"/>
        <end position="536"/>
    </location>
</feature>
<organism evidence="2 3">
    <name type="scientific">Cellvibrio fibrivorans</name>
    <dbReference type="NCBI Taxonomy" id="126350"/>
    <lineage>
        <taxon>Bacteria</taxon>
        <taxon>Pseudomonadati</taxon>
        <taxon>Pseudomonadota</taxon>
        <taxon>Gammaproteobacteria</taxon>
        <taxon>Cellvibrionales</taxon>
        <taxon>Cellvibrionaceae</taxon>
        <taxon>Cellvibrio</taxon>
    </lineage>
</organism>
<feature type="transmembrane region" description="Helical" evidence="1">
    <location>
        <begin position="46"/>
        <end position="66"/>
    </location>
</feature>
<sequence length="715" mass="80948">MEWRLPGVFADSKYGLNGSLWTLPLEVVCYLFLAAVYGLGIWRIQWLANLVLLGVVFLSFFMPEFLTPVFAGNKEAHLLPGCFALGALFATNQNLIVIHKQGALALVLLTALLWATSLKLVLFYLCFFYCCLYLGSRKAVVEKLKIPADPSYGVYIYGFLIQQCLGHLFPQQGVLFNQIVAAIIALIAGILSWYYIEKPSMLLVKNFLAQEKESGILKLKTENWLARCIESITGKGALRLVGLIAIAWLVYFVSLYFIFPGYFDPLSFHHSDFYIPAAFANAPGEYYSFTSLLNWPRPLLMWALKFGGYFGHAGSVAWLVAMVFLNCALTALLFKRLLALVIDWRFYLFFALYCYLLFTQPYFYTFYSQDIGSQLSYLLLLIGFIALLEFIDRSKFAAFSVLFVLTTGAMLMKETYALSIGFVTFCWFIYYVKQNWLKAILPGVAVFCGGIVSALVNFKTNSVFVNLSAEQGSAYHIDISILSLAKEMARYAREGVTPLLVIVFGLILFQIYKTYKDKLWVRSFLICLVFALLAWLPNALLPFHHYEGYSFNGLYVCFAVLFFAVKIAQEYGHSKKIFWVIVIFTLLSPLTSIKKYQGTRNTWVLAMEKVQMNLLAGFTKATAQLVPLDKNITVLVTGISAPFHPFAFPESLRSFAGGNKAEYYFVVPKDFPDKVGIKIDLVNYIKESDKATVAYDQEWQFDDQGNLVAINSKKE</sequence>
<keyword evidence="3" id="KW-1185">Reference proteome</keyword>
<feature type="transmembrane region" description="Helical" evidence="1">
    <location>
        <begin position="309"/>
        <end position="334"/>
    </location>
</feature>
<protein>
    <submittedName>
        <fullName evidence="2">Peptidoglycan/LPS O-acetylase OafA/YrhL</fullName>
    </submittedName>
</protein>
<feature type="transmembrane region" description="Helical" evidence="1">
    <location>
        <begin position="346"/>
        <end position="365"/>
    </location>
</feature>